<dbReference type="InterPro" id="IPR036425">
    <property type="entry name" value="MoaB/Mog-like_dom_sf"/>
</dbReference>
<evidence type="ECO:0000256" key="6">
    <source>
        <dbReference type="RuleBase" id="RU365090"/>
    </source>
</evidence>
<dbReference type="Gene3D" id="3.90.105.10">
    <property type="entry name" value="Molybdopterin biosynthesis moea protein, domain 2"/>
    <property type="match status" value="1"/>
</dbReference>
<dbReference type="PANTHER" id="PTHR10192:SF5">
    <property type="entry name" value="GEPHYRIN"/>
    <property type="match status" value="1"/>
</dbReference>
<evidence type="ECO:0000256" key="1">
    <source>
        <dbReference type="ARBA" id="ARBA00002901"/>
    </source>
</evidence>
<sequence length="401" mass="44943">MIRMNQYISVSEAREIIENHIFPTENMILPLLEALGFYTAEPIMATLDVPSFDNSAMDGYGFRFDDLKDSTKLKVTNTIPAGISTNDPILGKGEAVRIFTGAKVPESIDTVVMQEKVVRNGDYIQCSTDEIKKGDHIRLKASQTEKGTVIVEKNTFINHSVIGFLAGFGIEKVKVYKRLKIGLVFTGNELVEVGKTLSDGEIYNSNTYTLQAALAEINHQFSFIKHAEDRQETTFSAIKEAFENADIVLITGGISVGDYDYVKPALEKLGVTELFYKVRQKPGKPLFFGKFNEKFVFALPGNPASVFSCYHQYVKPFVLGCFGRKNLNESQDVAVSESFVMKRSSEQTQFLKAWYSQGKVHILNGQESYKMNSVAQANCLVEFPENITEINPGEKIKIWRI</sequence>
<dbReference type="EC" id="2.10.1.1" evidence="6"/>
<evidence type="ECO:0000256" key="5">
    <source>
        <dbReference type="ARBA" id="ARBA00047317"/>
    </source>
</evidence>
<comment type="caution">
    <text evidence="8">The sequence shown here is derived from an EMBL/GenBank/DDBJ whole genome shotgun (WGS) entry which is preliminary data.</text>
</comment>
<feature type="domain" description="MoaB/Mog" evidence="7">
    <location>
        <begin position="182"/>
        <end position="320"/>
    </location>
</feature>
<reference evidence="8 9" key="1">
    <citation type="submission" date="2019-03" db="EMBL/GenBank/DDBJ databases">
        <title>Genomic Encyclopedia of Archaeal and Bacterial Type Strains, Phase II (KMG-II): from individual species to whole genera.</title>
        <authorList>
            <person name="Goeker M."/>
        </authorList>
    </citation>
    <scope>NUCLEOTIDE SEQUENCE [LARGE SCALE GENOMIC DNA]</scope>
    <source>
        <strain evidence="8 9">DSM 15235</strain>
    </source>
</reference>
<evidence type="ECO:0000313" key="8">
    <source>
        <dbReference type="EMBL" id="TDX92951.1"/>
    </source>
</evidence>
<gene>
    <name evidence="8" type="ORF">BCF50_1894</name>
</gene>
<evidence type="ECO:0000313" key="9">
    <source>
        <dbReference type="Proteomes" id="UP000295709"/>
    </source>
</evidence>
<dbReference type="InterPro" id="IPR001453">
    <property type="entry name" value="MoaB/Mog_dom"/>
</dbReference>
<dbReference type="InterPro" id="IPR008284">
    <property type="entry name" value="MoCF_biosynth_CS"/>
</dbReference>
<dbReference type="Gene3D" id="3.40.980.10">
    <property type="entry name" value="MoaB/Mog-like domain"/>
    <property type="match status" value="1"/>
</dbReference>
<dbReference type="Proteomes" id="UP000295709">
    <property type="component" value="Unassembled WGS sequence"/>
</dbReference>
<dbReference type="InterPro" id="IPR036688">
    <property type="entry name" value="MoeA_C_domain_IV_sf"/>
</dbReference>
<accession>A0ABY2FVG4</accession>
<dbReference type="SUPFAM" id="SSF63882">
    <property type="entry name" value="MoeA N-terminal region -like"/>
    <property type="match status" value="1"/>
</dbReference>
<evidence type="ECO:0000256" key="2">
    <source>
        <dbReference type="ARBA" id="ARBA00005046"/>
    </source>
</evidence>
<dbReference type="PANTHER" id="PTHR10192">
    <property type="entry name" value="MOLYBDOPTERIN BIOSYNTHESIS PROTEIN"/>
    <property type="match status" value="1"/>
</dbReference>
<dbReference type="Gene3D" id="2.40.340.10">
    <property type="entry name" value="MoeA, C-terminal, domain IV"/>
    <property type="match status" value="1"/>
</dbReference>
<dbReference type="EMBL" id="SOQW01000002">
    <property type="protein sequence ID" value="TDX92951.1"/>
    <property type="molecule type" value="Genomic_DNA"/>
</dbReference>
<dbReference type="SMART" id="SM00852">
    <property type="entry name" value="MoCF_biosynth"/>
    <property type="match status" value="1"/>
</dbReference>
<keyword evidence="6" id="KW-0808">Transferase</keyword>
<dbReference type="SUPFAM" id="SSF63867">
    <property type="entry name" value="MoeA C-terminal domain-like"/>
    <property type="match status" value="1"/>
</dbReference>
<dbReference type="PROSITE" id="PS01079">
    <property type="entry name" value="MOCF_BIOSYNTHESIS_2"/>
    <property type="match status" value="1"/>
</dbReference>
<keyword evidence="6" id="KW-0460">Magnesium</keyword>
<comment type="catalytic activity">
    <reaction evidence="5">
        <text>adenylyl-molybdopterin + molybdate = Mo-molybdopterin + AMP + H(+)</text>
        <dbReference type="Rhea" id="RHEA:35047"/>
        <dbReference type="ChEBI" id="CHEBI:15378"/>
        <dbReference type="ChEBI" id="CHEBI:36264"/>
        <dbReference type="ChEBI" id="CHEBI:62727"/>
        <dbReference type="ChEBI" id="CHEBI:71302"/>
        <dbReference type="ChEBI" id="CHEBI:456215"/>
        <dbReference type="EC" id="2.10.1.1"/>
    </reaction>
</comment>
<evidence type="ECO:0000256" key="4">
    <source>
        <dbReference type="ARBA" id="ARBA00023150"/>
    </source>
</evidence>
<dbReference type="InterPro" id="IPR005110">
    <property type="entry name" value="MoeA_linker/N"/>
</dbReference>
<dbReference type="InterPro" id="IPR038987">
    <property type="entry name" value="MoeA-like"/>
</dbReference>
<name>A0ABY2FVG4_9FLAO</name>
<dbReference type="RefSeq" id="WP_228429209.1">
    <property type="nucleotide sequence ID" value="NZ_SOQW01000002.1"/>
</dbReference>
<keyword evidence="9" id="KW-1185">Reference proteome</keyword>
<dbReference type="Pfam" id="PF03453">
    <property type="entry name" value="MoeA_N"/>
    <property type="match status" value="1"/>
</dbReference>
<evidence type="ECO:0000259" key="7">
    <source>
        <dbReference type="SMART" id="SM00852"/>
    </source>
</evidence>
<comment type="similarity">
    <text evidence="3 6">Belongs to the MoeA family.</text>
</comment>
<comment type="cofactor">
    <cofactor evidence="6">
        <name>Mg(2+)</name>
        <dbReference type="ChEBI" id="CHEBI:18420"/>
    </cofactor>
</comment>
<dbReference type="NCBIfam" id="NF045515">
    <property type="entry name" value="Glp_gephyrin"/>
    <property type="match status" value="1"/>
</dbReference>
<comment type="function">
    <text evidence="1 6">Catalyzes the insertion of molybdate into adenylated molybdopterin with the concomitant release of AMP.</text>
</comment>
<dbReference type="Pfam" id="PF03454">
    <property type="entry name" value="MoeA_C"/>
    <property type="match status" value="1"/>
</dbReference>
<dbReference type="SUPFAM" id="SSF53218">
    <property type="entry name" value="Molybdenum cofactor biosynthesis proteins"/>
    <property type="match status" value="1"/>
</dbReference>
<dbReference type="InterPro" id="IPR036135">
    <property type="entry name" value="MoeA_linker/N_sf"/>
</dbReference>
<comment type="pathway">
    <text evidence="2 6">Cofactor biosynthesis; molybdopterin biosynthesis.</text>
</comment>
<organism evidence="8 9">
    <name type="scientific">Chryseobacterium daecheongense</name>
    <dbReference type="NCBI Taxonomy" id="192389"/>
    <lineage>
        <taxon>Bacteria</taxon>
        <taxon>Pseudomonadati</taxon>
        <taxon>Bacteroidota</taxon>
        <taxon>Flavobacteriia</taxon>
        <taxon>Flavobacteriales</taxon>
        <taxon>Weeksellaceae</taxon>
        <taxon>Chryseobacterium group</taxon>
        <taxon>Chryseobacterium</taxon>
    </lineage>
</organism>
<proteinExistence type="inferred from homology"/>
<dbReference type="Pfam" id="PF00994">
    <property type="entry name" value="MoCF_biosynth"/>
    <property type="match status" value="1"/>
</dbReference>
<evidence type="ECO:0000256" key="3">
    <source>
        <dbReference type="ARBA" id="ARBA00010763"/>
    </source>
</evidence>
<protein>
    <recommendedName>
        <fullName evidence="6">Molybdopterin molybdenumtransferase</fullName>
        <ecNumber evidence="6">2.10.1.1</ecNumber>
    </recommendedName>
</protein>
<dbReference type="InterPro" id="IPR005111">
    <property type="entry name" value="MoeA_C_domain_IV"/>
</dbReference>
<dbReference type="CDD" id="cd00887">
    <property type="entry name" value="MoeA"/>
    <property type="match status" value="1"/>
</dbReference>
<dbReference type="NCBIfam" id="TIGR00177">
    <property type="entry name" value="molyb_syn"/>
    <property type="match status" value="1"/>
</dbReference>
<keyword evidence="4 6" id="KW-0501">Molybdenum cofactor biosynthesis</keyword>
<dbReference type="Gene3D" id="2.170.190.11">
    <property type="entry name" value="Molybdopterin biosynthesis moea protein, domain 3"/>
    <property type="match status" value="1"/>
</dbReference>
<keyword evidence="6" id="KW-0500">Molybdenum</keyword>
<keyword evidence="6" id="KW-0479">Metal-binding</keyword>